<gene>
    <name evidence="2" type="ORF">AS189_03870</name>
</gene>
<dbReference type="EMBL" id="CP013200">
    <property type="protein sequence ID" value="ALO65784.1"/>
    <property type="molecule type" value="Genomic_DNA"/>
</dbReference>
<dbReference type="AlphaFoldDB" id="A0A0S2LWV0"/>
<evidence type="ECO:0000313" key="2">
    <source>
        <dbReference type="EMBL" id="ALO65784.1"/>
    </source>
</evidence>
<feature type="transmembrane region" description="Helical" evidence="1">
    <location>
        <begin position="45"/>
        <end position="66"/>
    </location>
</feature>
<organism evidence="2 3">
    <name type="scientific">Arthrobacter alpinus</name>
    <dbReference type="NCBI Taxonomy" id="656366"/>
    <lineage>
        <taxon>Bacteria</taxon>
        <taxon>Bacillati</taxon>
        <taxon>Actinomycetota</taxon>
        <taxon>Actinomycetes</taxon>
        <taxon>Micrococcales</taxon>
        <taxon>Micrococcaceae</taxon>
        <taxon>Arthrobacter</taxon>
    </lineage>
</organism>
<name>A0A0S2LWV0_9MICC</name>
<reference evidence="3" key="1">
    <citation type="submission" date="2015-11" db="EMBL/GenBank/DDBJ databases">
        <authorList>
            <person name="Kumar R."/>
            <person name="Singh D."/>
            <person name="Swarnkar M.K."/>
            <person name="Singh A.K."/>
            <person name="Kumar S."/>
        </authorList>
    </citation>
    <scope>NUCLEOTIDE SEQUENCE [LARGE SCALE GENOMIC DNA]</scope>
    <source>
        <strain evidence="3">ERGS4:06</strain>
    </source>
</reference>
<feature type="transmembrane region" description="Helical" evidence="1">
    <location>
        <begin position="6"/>
        <end position="24"/>
    </location>
</feature>
<evidence type="ECO:0000256" key="1">
    <source>
        <dbReference type="SAM" id="Phobius"/>
    </source>
</evidence>
<evidence type="ECO:0000313" key="3">
    <source>
        <dbReference type="Proteomes" id="UP000059574"/>
    </source>
</evidence>
<protein>
    <submittedName>
        <fullName evidence="2">Uncharacterized protein</fullName>
    </submittedName>
</protein>
<reference evidence="2 3" key="2">
    <citation type="journal article" date="2016" name="J. Biotechnol.">
        <title>Complete genome sequence of Arthrobacter alpinus ERGS4:06, a yellow pigmented bacterium tolerant to cold and radiations isolated from Sikkim Himalaya.</title>
        <authorList>
            <person name="Kumar R."/>
            <person name="Singh D."/>
            <person name="Swarnkar M.K."/>
            <person name="Singh A.K."/>
            <person name="Kumar S."/>
        </authorList>
    </citation>
    <scope>NUCLEOTIDE SEQUENCE [LARGE SCALE GENOMIC DNA]</scope>
    <source>
        <strain evidence="2 3">ERGS4:06</strain>
    </source>
</reference>
<keyword evidence="1" id="KW-0472">Membrane</keyword>
<keyword evidence="1" id="KW-1133">Transmembrane helix</keyword>
<accession>A0A0S2LWV0</accession>
<proteinExistence type="predicted"/>
<sequence>MFSYGLFEWVFWVLAIGTGLLVLMRSEVLSSHSSQRTHRHSGQQSLLIILTVVFAVCGFVTAVLAMRSTM</sequence>
<dbReference type="Proteomes" id="UP000059574">
    <property type="component" value="Chromosome"/>
</dbReference>
<keyword evidence="1" id="KW-0812">Transmembrane</keyword>